<dbReference type="RefSeq" id="WP_250141573.1">
    <property type="nucleotide sequence ID" value="NZ_JALIQP010000004.1"/>
</dbReference>
<feature type="compositionally biased region" description="Acidic residues" evidence="1">
    <location>
        <begin position="26"/>
        <end position="36"/>
    </location>
</feature>
<dbReference type="Proteomes" id="UP001595898">
    <property type="component" value="Unassembled WGS sequence"/>
</dbReference>
<evidence type="ECO:0000313" key="3">
    <source>
        <dbReference type="EMBL" id="MFC4542171.1"/>
    </source>
</evidence>
<dbReference type="InterPro" id="IPR038482">
    <property type="entry name" value="Tp34-type_sf"/>
</dbReference>
<feature type="region of interest" description="Disordered" evidence="1">
    <location>
        <begin position="26"/>
        <end position="50"/>
    </location>
</feature>
<gene>
    <name evidence="3" type="ORF">ACFO5R_09545</name>
</gene>
<accession>A0ABD5PNZ5</accession>
<proteinExistence type="predicted"/>
<feature type="region of interest" description="Disordered" evidence="1">
    <location>
        <begin position="235"/>
        <end position="254"/>
    </location>
</feature>
<dbReference type="EMBL" id="JBHSFA010000005">
    <property type="protein sequence ID" value="MFC4542171.1"/>
    <property type="molecule type" value="Genomic_DNA"/>
</dbReference>
<protein>
    <recommendedName>
        <fullName evidence="2">DUF7350 domain-containing protein</fullName>
    </recommendedName>
</protein>
<sequence length="382" mass="41236">MNRRRVLSTGAAIGVSTCLAGCFGGDEEESDAENDPGGERGEDADGGFATMARVEDPPDAVYLPSHRDGMIGLETVRAGDVAIAPMLSIPHSFWIWPGPERVDPPPNDAVHLMVSVRDPETGTVLPVDASAAIEVSKDGAVVSDKRPWTMLSQGMGYHLGDNYRIEGNGTYTATVSLGPIADVRLTGAFEGRFDERATATIEFELDDERRQELVDRSAYFDEDRWGDREAVSPMGDGHDGHAMPYSSLPPADDLPGTLLGEPTHDDGVYVTTLLPAGSRFVDGDERYLVVSPRTPYNDCVLPQQSLSMRLERDGETIEEADLTATLDDELGFHYGAPVAEPRAGDELVVSVDTPPQVARHQGYETAFRSTGDLSIELEEGVS</sequence>
<comment type="caution">
    <text evidence="3">The sequence shown here is derived from an EMBL/GenBank/DDBJ whole genome shotgun (WGS) entry which is preliminary data.</text>
</comment>
<dbReference type="Gene3D" id="2.60.40.2480">
    <property type="entry name" value="Periplasmic metal-binding protein Tp34-type"/>
    <property type="match status" value="1"/>
</dbReference>
<dbReference type="InterPro" id="IPR055774">
    <property type="entry name" value="DUF7350"/>
</dbReference>
<name>A0ABD5PNZ5_9EURY</name>
<dbReference type="Pfam" id="PF24041">
    <property type="entry name" value="DUF7350"/>
    <property type="match status" value="1"/>
</dbReference>
<dbReference type="AlphaFoldDB" id="A0ABD5PNZ5"/>
<feature type="domain" description="DUF7350" evidence="2">
    <location>
        <begin position="252"/>
        <end position="375"/>
    </location>
</feature>
<organism evidence="3 4">
    <name type="scientific">Halosolutus amylolyticus</name>
    <dbReference type="NCBI Taxonomy" id="2932267"/>
    <lineage>
        <taxon>Archaea</taxon>
        <taxon>Methanobacteriati</taxon>
        <taxon>Methanobacteriota</taxon>
        <taxon>Stenosarchaea group</taxon>
        <taxon>Halobacteria</taxon>
        <taxon>Halobacteriales</taxon>
        <taxon>Natrialbaceae</taxon>
        <taxon>Halosolutus</taxon>
    </lineage>
</organism>
<evidence type="ECO:0000256" key="1">
    <source>
        <dbReference type="SAM" id="MobiDB-lite"/>
    </source>
</evidence>
<evidence type="ECO:0000259" key="2">
    <source>
        <dbReference type="Pfam" id="PF24041"/>
    </source>
</evidence>
<reference evidence="3 4" key="1">
    <citation type="journal article" date="2019" name="Int. J. Syst. Evol. Microbiol.">
        <title>The Global Catalogue of Microorganisms (GCM) 10K type strain sequencing project: providing services to taxonomists for standard genome sequencing and annotation.</title>
        <authorList>
            <consortium name="The Broad Institute Genomics Platform"/>
            <consortium name="The Broad Institute Genome Sequencing Center for Infectious Disease"/>
            <person name="Wu L."/>
            <person name="Ma J."/>
        </authorList>
    </citation>
    <scope>NUCLEOTIDE SEQUENCE [LARGE SCALE GENOMIC DNA]</scope>
    <source>
        <strain evidence="3 4">WLHS5</strain>
    </source>
</reference>
<keyword evidence="4" id="KW-1185">Reference proteome</keyword>
<evidence type="ECO:0000313" key="4">
    <source>
        <dbReference type="Proteomes" id="UP001595898"/>
    </source>
</evidence>